<evidence type="ECO:0000313" key="2">
    <source>
        <dbReference type="EMBL" id="RXH15462.1"/>
    </source>
</evidence>
<reference evidence="2 3" key="1">
    <citation type="submission" date="2018-10" db="EMBL/GenBank/DDBJ databases">
        <title>Bradyrhizobium sp. nov., effective nodules isolated from peanut in China.</title>
        <authorList>
            <person name="Li Y."/>
        </authorList>
    </citation>
    <scope>NUCLEOTIDE SEQUENCE [LARGE SCALE GENOMIC DNA]</scope>
    <source>
        <strain evidence="2 3">CCBAU 53426</strain>
    </source>
</reference>
<feature type="compositionally biased region" description="Acidic residues" evidence="1">
    <location>
        <begin position="211"/>
        <end position="227"/>
    </location>
</feature>
<proteinExistence type="predicted"/>
<evidence type="ECO:0000256" key="1">
    <source>
        <dbReference type="SAM" id="MobiDB-lite"/>
    </source>
</evidence>
<name>A0ABY0E9G2_9BRAD</name>
<dbReference type="EMBL" id="RDQZ01000005">
    <property type="protein sequence ID" value="RXH15462.1"/>
    <property type="molecule type" value="Genomic_DNA"/>
</dbReference>
<keyword evidence="3" id="KW-1185">Reference proteome</keyword>
<feature type="compositionally biased region" description="Basic and acidic residues" evidence="1">
    <location>
        <begin position="132"/>
        <end position="150"/>
    </location>
</feature>
<protein>
    <submittedName>
        <fullName evidence="2">Uncharacterized protein</fullName>
    </submittedName>
</protein>
<evidence type="ECO:0000313" key="3">
    <source>
        <dbReference type="Proteomes" id="UP000290401"/>
    </source>
</evidence>
<gene>
    <name evidence="2" type="ORF">EAS56_09545</name>
</gene>
<dbReference type="Proteomes" id="UP000290401">
    <property type="component" value="Unassembled WGS sequence"/>
</dbReference>
<sequence length="227" mass="24979">MGLKSSGTIQTVAALVAYGLLEDQGSGETRKFKVTELALRALEDQRPGAREAAQAEAALKPRLIAEYVEKWKEGRPADGICISELRFERSFTEDGAKAFLKVFDDTAGFTKGAESDKKPDPATQPDGQKLGENGDKLGDKPDVPKGDHKPPLHKPPVKHTERRILMEGERELTTGMLAKGASFRLIVSGKIGVKEIERLIQKLSIDKEILADEDDARPDDEDRNPYE</sequence>
<accession>A0ABY0E9G2</accession>
<organism evidence="2 3">
    <name type="scientific">Bradyrhizobium guangzhouense</name>
    <dbReference type="NCBI Taxonomy" id="1325095"/>
    <lineage>
        <taxon>Bacteria</taxon>
        <taxon>Pseudomonadati</taxon>
        <taxon>Pseudomonadota</taxon>
        <taxon>Alphaproteobacteria</taxon>
        <taxon>Hyphomicrobiales</taxon>
        <taxon>Nitrobacteraceae</taxon>
        <taxon>Bradyrhizobium</taxon>
    </lineage>
</organism>
<comment type="caution">
    <text evidence="2">The sequence shown here is derived from an EMBL/GenBank/DDBJ whole genome shotgun (WGS) entry which is preliminary data.</text>
</comment>
<feature type="region of interest" description="Disordered" evidence="1">
    <location>
        <begin position="207"/>
        <end position="227"/>
    </location>
</feature>
<feature type="region of interest" description="Disordered" evidence="1">
    <location>
        <begin position="110"/>
        <end position="163"/>
    </location>
</feature>